<dbReference type="Proteomes" id="UP000184406">
    <property type="component" value="Unassembled WGS sequence"/>
</dbReference>
<feature type="transmembrane region" description="Helical" evidence="1">
    <location>
        <begin position="7"/>
        <end position="26"/>
    </location>
</feature>
<dbReference type="AlphaFoldDB" id="A0A1M5ARV3"/>
<evidence type="ECO:0000256" key="1">
    <source>
        <dbReference type="SAM" id="Phobius"/>
    </source>
</evidence>
<proteinExistence type="predicted"/>
<dbReference type="OrthoDB" id="7067875at2"/>
<feature type="transmembrane region" description="Helical" evidence="1">
    <location>
        <begin position="72"/>
        <end position="90"/>
    </location>
</feature>
<feature type="transmembrane region" description="Helical" evidence="1">
    <location>
        <begin position="173"/>
        <end position="191"/>
    </location>
</feature>
<feature type="transmembrane region" description="Helical" evidence="1">
    <location>
        <begin position="132"/>
        <end position="153"/>
    </location>
</feature>
<protein>
    <submittedName>
        <fullName evidence="2">Uncharacterized protein</fullName>
    </submittedName>
</protein>
<keyword evidence="3" id="KW-1185">Reference proteome</keyword>
<accession>A0A1M5ARV3</accession>
<dbReference type="EMBL" id="FQUX01000003">
    <property type="protein sequence ID" value="SHF32896.1"/>
    <property type="molecule type" value="Genomic_DNA"/>
</dbReference>
<keyword evidence="1" id="KW-0472">Membrane</keyword>
<gene>
    <name evidence="2" type="ORF">SAMN03080594_103364</name>
</gene>
<organism evidence="2 3">
    <name type="scientific">Arenibacter palladensis</name>
    <dbReference type="NCBI Taxonomy" id="237373"/>
    <lineage>
        <taxon>Bacteria</taxon>
        <taxon>Pseudomonadati</taxon>
        <taxon>Bacteroidota</taxon>
        <taxon>Flavobacteriia</taxon>
        <taxon>Flavobacteriales</taxon>
        <taxon>Flavobacteriaceae</taxon>
        <taxon>Arenibacter</taxon>
    </lineage>
</organism>
<sequence length="229" mass="26493">MNIFSKIEKIGYSILLAIVLIGLYLGLRDDIYFDVNYAQEDGPVEWGTAIMLFGIFVLSLYHLLTLWNGKKILWKLGTFLFVILFLFAAGEEISWGQRIFGVESSEFFIENNAQGETNLHNLVVGEKKINKIIFSQLLFLVMFIYLIITPILFRKFKWFKDLANNFAVPIVKWHHTIAFLVATVLVALNPASRKWEVYELAFGAIFFLIFLGPLNKEIFEREQPKQDVV</sequence>
<keyword evidence="1" id="KW-0812">Transmembrane</keyword>
<evidence type="ECO:0000313" key="3">
    <source>
        <dbReference type="Proteomes" id="UP000184406"/>
    </source>
</evidence>
<feature type="transmembrane region" description="Helical" evidence="1">
    <location>
        <begin position="197"/>
        <end position="215"/>
    </location>
</feature>
<keyword evidence="1" id="KW-1133">Transmembrane helix</keyword>
<evidence type="ECO:0000313" key="2">
    <source>
        <dbReference type="EMBL" id="SHF32896.1"/>
    </source>
</evidence>
<name>A0A1M5ARV3_9FLAO</name>
<feature type="transmembrane region" description="Helical" evidence="1">
    <location>
        <begin position="46"/>
        <end position="65"/>
    </location>
</feature>
<reference evidence="3" key="1">
    <citation type="submission" date="2016-11" db="EMBL/GenBank/DDBJ databases">
        <authorList>
            <person name="Varghese N."/>
            <person name="Submissions S."/>
        </authorList>
    </citation>
    <scope>NUCLEOTIDE SEQUENCE [LARGE SCALE GENOMIC DNA]</scope>
    <source>
        <strain evidence="3">DSM 17539</strain>
    </source>
</reference>